<keyword evidence="2 5" id="KW-0808">Transferase</keyword>
<dbReference type="PROSITE" id="PS50943">
    <property type="entry name" value="HTH_CROC1"/>
    <property type="match status" value="1"/>
</dbReference>
<dbReference type="PROSITE" id="PS00094">
    <property type="entry name" value="C5_MTASE_1"/>
    <property type="match status" value="1"/>
</dbReference>
<dbReference type="InterPro" id="IPR001387">
    <property type="entry name" value="Cro/C1-type_HTH"/>
</dbReference>
<dbReference type="EMBL" id="HQ457011">
    <property type="protein sequence ID" value="ADX97434.1"/>
    <property type="molecule type" value="Genomic_DNA"/>
</dbReference>
<evidence type="ECO:0000256" key="5">
    <source>
        <dbReference type="PROSITE-ProRule" id="PRU01016"/>
    </source>
</evidence>
<evidence type="ECO:0000256" key="1">
    <source>
        <dbReference type="ARBA" id="ARBA00022603"/>
    </source>
</evidence>
<dbReference type="PRINTS" id="PR00105">
    <property type="entry name" value="C5METTRFRASE"/>
</dbReference>
<dbReference type="Gene3D" id="3.90.120.10">
    <property type="entry name" value="DNA Methylase, subunit A, domain 2"/>
    <property type="match status" value="1"/>
</dbReference>
<keyword evidence="1 5" id="KW-0489">Methyltransferase</keyword>
<keyword evidence="3 5" id="KW-0949">S-adenosyl-L-methionine</keyword>
<name>F1CNY4_9BACI</name>
<dbReference type="Pfam" id="PF00145">
    <property type="entry name" value="DNA_methylase"/>
    <property type="match status" value="1"/>
</dbReference>
<dbReference type="SUPFAM" id="SSF47413">
    <property type="entry name" value="lambda repressor-like DNA-binding domains"/>
    <property type="match status" value="1"/>
</dbReference>
<dbReference type="GO" id="GO:0009307">
    <property type="term" value="P:DNA restriction-modification system"/>
    <property type="evidence" value="ECO:0007669"/>
    <property type="project" value="UniProtKB-KW"/>
</dbReference>
<organism evidence="9">
    <name type="scientific">Psychrobacillus psychrodurans</name>
    <dbReference type="NCBI Taxonomy" id="126157"/>
    <lineage>
        <taxon>Bacteria</taxon>
        <taxon>Bacillati</taxon>
        <taxon>Bacillota</taxon>
        <taxon>Bacilli</taxon>
        <taxon>Bacillales</taxon>
        <taxon>Bacillaceae</taxon>
        <taxon>Psychrobacillus</taxon>
    </lineage>
</organism>
<evidence type="ECO:0000256" key="6">
    <source>
        <dbReference type="RuleBase" id="RU000416"/>
    </source>
</evidence>
<sequence>MSFSYTPLWKTMKNKNICSKTELRERVGITTTTLSKLSKNEYVRMDILDKLCSSLDCEISDVITHISDDNIQVSEVFYQENDVGKLKIVSLFSGIGGFEAGLEESNVSGKIVFSSEIDRFAKISYEANFPNHNLHGDITKIDAKDVPNHDLLIGGFPCQAFSIAGSREGFEDIRGTLFFDVARIIREKKPEFLLLENVKNLVSHDNSKTIRVILNTLNELGYTVDFTIINSSEAGVPQSRDRTYIVAIMDYPSEDFYYDYRSKKIDILKSELNIFGFKGFNFFSDLVFDCVKTVIEDVIEDDVEEKYFFNKEIVTDFLDNTSIDFYEPQQKIVKLFDVPREVINDNERQRRVYSLKGLSPTVLARSDSTKIIVKKDGKLKLRKFTPVENLRVQGFSEGFIKKLKSTNVSDTQLYKQSGNAVSPPVITGILNHFNKYFEQVKVTK</sequence>
<dbReference type="InterPro" id="IPR050750">
    <property type="entry name" value="C5-MTase"/>
</dbReference>
<evidence type="ECO:0000313" key="9">
    <source>
        <dbReference type="EMBL" id="ADX97434.1"/>
    </source>
</evidence>
<dbReference type="NCBIfam" id="TIGR00675">
    <property type="entry name" value="dcm"/>
    <property type="match status" value="1"/>
</dbReference>
<feature type="domain" description="HTH cro/C1-type" evidence="8">
    <location>
        <begin position="25"/>
        <end position="62"/>
    </location>
</feature>
<dbReference type="SUPFAM" id="SSF53335">
    <property type="entry name" value="S-adenosyl-L-methionine-dependent methyltransferases"/>
    <property type="match status" value="1"/>
</dbReference>
<evidence type="ECO:0000256" key="7">
    <source>
        <dbReference type="RuleBase" id="RU000417"/>
    </source>
</evidence>
<gene>
    <name evidence="9" type="primary">bspACIM2</name>
</gene>
<evidence type="ECO:0000256" key="4">
    <source>
        <dbReference type="ARBA" id="ARBA00022747"/>
    </source>
</evidence>
<protein>
    <recommendedName>
        <fullName evidence="7">Cytosine-specific methyltransferase</fullName>
        <ecNumber evidence="7">2.1.1.37</ecNumber>
    </recommendedName>
</protein>
<comment type="similarity">
    <text evidence="5 6">Belongs to the class I-like SAM-binding methyltransferase superfamily. C5-methyltransferase family.</text>
</comment>
<dbReference type="AlphaFoldDB" id="F1CNY4"/>
<evidence type="ECO:0000256" key="3">
    <source>
        <dbReference type="ARBA" id="ARBA00022691"/>
    </source>
</evidence>
<dbReference type="GO" id="GO:0032259">
    <property type="term" value="P:methylation"/>
    <property type="evidence" value="ECO:0007669"/>
    <property type="project" value="UniProtKB-KW"/>
</dbReference>
<dbReference type="PANTHER" id="PTHR46098">
    <property type="entry name" value="TRNA (CYTOSINE(38)-C(5))-METHYLTRANSFERASE"/>
    <property type="match status" value="1"/>
</dbReference>
<accession>F1CNY4</accession>
<dbReference type="CDD" id="cd00315">
    <property type="entry name" value="Cyt_C5_DNA_methylase"/>
    <property type="match status" value="1"/>
</dbReference>
<dbReference type="PANTHER" id="PTHR46098:SF1">
    <property type="entry name" value="TRNA (CYTOSINE(38)-C(5))-METHYLTRANSFERASE"/>
    <property type="match status" value="1"/>
</dbReference>
<proteinExistence type="inferred from homology"/>
<dbReference type="GO" id="GO:0003677">
    <property type="term" value="F:DNA binding"/>
    <property type="evidence" value="ECO:0007669"/>
    <property type="project" value="InterPro"/>
</dbReference>
<dbReference type="PROSITE" id="PS51679">
    <property type="entry name" value="SAM_MT_C5"/>
    <property type="match status" value="1"/>
</dbReference>
<dbReference type="REBASE" id="33157">
    <property type="entry name" value="M2.BspACI"/>
</dbReference>
<dbReference type="Pfam" id="PF13443">
    <property type="entry name" value="HTH_26"/>
    <property type="match status" value="1"/>
</dbReference>
<dbReference type="InterPro" id="IPR029063">
    <property type="entry name" value="SAM-dependent_MTases_sf"/>
</dbReference>
<dbReference type="InterPro" id="IPR018117">
    <property type="entry name" value="C5_DNA_meth_AS"/>
</dbReference>
<dbReference type="GO" id="GO:0003886">
    <property type="term" value="F:DNA (cytosine-5-)-methyltransferase activity"/>
    <property type="evidence" value="ECO:0007669"/>
    <property type="project" value="UniProtKB-EC"/>
</dbReference>
<keyword evidence="4" id="KW-0680">Restriction system</keyword>
<evidence type="ECO:0000256" key="2">
    <source>
        <dbReference type="ARBA" id="ARBA00022679"/>
    </source>
</evidence>
<dbReference type="EC" id="2.1.1.37" evidence="7"/>
<dbReference type="InterPro" id="IPR001525">
    <property type="entry name" value="C5_MeTfrase"/>
</dbReference>
<reference evidence="9" key="1">
    <citation type="journal article" date="2010" name="Biochemistry (Mosc.)">
        <title>Recombinant DNA-methyltransferase M1.BspACI from Bacillus psychrodurans AC: purification and properties.</title>
        <authorList>
            <person name="Tarasova M.V."/>
            <person name="Kuznetsov V.V."/>
            <person name="Netesova N.A."/>
            <person name="Gonchar D.A."/>
            <person name="Degtyarev S.Kh."/>
        </authorList>
    </citation>
    <scope>NUCLEOTIDE SEQUENCE</scope>
    <source>
        <strain evidence="9">AC</strain>
    </source>
</reference>
<feature type="active site" evidence="5">
    <location>
        <position position="158"/>
    </location>
</feature>
<evidence type="ECO:0000259" key="8">
    <source>
        <dbReference type="PROSITE" id="PS50943"/>
    </source>
</evidence>
<dbReference type="InterPro" id="IPR010982">
    <property type="entry name" value="Lambda_DNA-bd_dom_sf"/>
</dbReference>
<comment type="catalytic activity">
    <reaction evidence="7">
        <text>a 2'-deoxycytidine in DNA + S-adenosyl-L-methionine = a 5-methyl-2'-deoxycytidine in DNA + S-adenosyl-L-homocysteine + H(+)</text>
        <dbReference type="Rhea" id="RHEA:13681"/>
        <dbReference type="Rhea" id="RHEA-COMP:11369"/>
        <dbReference type="Rhea" id="RHEA-COMP:11370"/>
        <dbReference type="ChEBI" id="CHEBI:15378"/>
        <dbReference type="ChEBI" id="CHEBI:57856"/>
        <dbReference type="ChEBI" id="CHEBI:59789"/>
        <dbReference type="ChEBI" id="CHEBI:85452"/>
        <dbReference type="ChEBI" id="CHEBI:85454"/>
        <dbReference type="EC" id="2.1.1.37"/>
    </reaction>
</comment>
<dbReference type="Gene3D" id="3.40.50.150">
    <property type="entry name" value="Vaccinia Virus protein VP39"/>
    <property type="match status" value="1"/>
</dbReference>